<protein>
    <submittedName>
        <fullName evidence="2">Uncharacterized protein</fullName>
    </submittedName>
</protein>
<feature type="compositionally biased region" description="Low complexity" evidence="1">
    <location>
        <begin position="1"/>
        <end position="20"/>
    </location>
</feature>
<dbReference type="Proteomes" id="UP001321498">
    <property type="component" value="Chromosome"/>
</dbReference>
<evidence type="ECO:0000256" key="1">
    <source>
        <dbReference type="SAM" id="MobiDB-lite"/>
    </source>
</evidence>
<gene>
    <name evidence="2" type="ORF">GCM10025866_36650</name>
</gene>
<keyword evidence="3" id="KW-1185">Reference proteome</keyword>
<organism evidence="2 3">
    <name type="scientific">Naasia aerilata</name>
    <dbReference type="NCBI Taxonomy" id="1162966"/>
    <lineage>
        <taxon>Bacteria</taxon>
        <taxon>Bacillati</taxon>
        <taxon>Actinomycetota</taxon>
        <taxon>Actinomycetes</taxon>
        <taxon>Micrococcales</taxon>
        <taxon>Microbacteriaceae</taxon>
        <taxon>Naasia</taxon>
    </lineage>
</organism>
<feature type="region of interest" description="Disordered" evidence="1">
    <location>
        <begin position="1"/>
        <end position="84"/>
    </location>
</feature>
<proteinExistence type="predicted"/>
<evidence type="ECO:0000313" key="3">
    <source>
        <dbReference type="Proteomes" id="UP001321498"/>
    </source>
</evidence>
<dbReference type="EMBL" id="AP027731">
    <property type="protein sequence ID" value="BDZ47756.1"/>
    <property type="molecule type" value="Genomic_DNA"/>
</dbReference>
<reference evidence="3" key="1">
    <citation type="journal article" date="2019" name="Int. J. Syst. Evol. Microbiol.">
        <title>The Global Catalogue of Microorganisms (GCM) 10K type strain sequencing project: providing services to taxonomists for standard genome sequencing and annotation.</title>
        <authorList>
            <consortium name="The Broad Institute Genomics Platform"/>
            <consortium name="The Broad Institute Genome Sequencing Center for Infectious Disease"/>
            <person name="Wu L."/>
            <person name="Ma J."/>
        </authorList>
    </citation>
    <scope>NUCLEOTIDE SEQUENCE [LARGE SCALE GENOMIC DNA]</scope>
    <source>
        <strain evidence="3">NBRC 108725</strain>
    </source>
</reference>
<evidence type="ECO:0000313" key="2">
    <source>
        <dbReference type="EMBL" id="BDZ47756.1"/>
    </source>
</evidence>
<accession>A0ABM8GHD1</accession>
<name>A0ABM8GHD1_9MICO</name>
<feature type="compositionally biased region" description="Acidic residues" evidence="1">
    <location>
        <begin position="35"/>
        <end position="49"/>
    </location>
</feature>
<sequence>MVAYWPATAAPPSIATAQSSESCAEWLPEPSVAADEQEPGAQDGEDVDAAELQVPVGGGGAGGHEDDIAGRAHDPRRGVADPAR</sequence>
<feature type="compositionally biased region" description="Basic and acidic residues" evidence="1">
    <location>
        <begin position="63"/>
        <end position="84"/>
    </location>
</feature>